<reference evidence="4" key="1">
    <citation type="journal article" date="2015" name="Nat. Plants">
        <title>Genome expansion of Arabis alpina linked with retrotransposition and reduced symmetric DNA methylation.</title>
        <authorList>
            <person name="Willing E.M."/>
            <person name="Rawat V."/>
            <person name="Mandakova T."/>
            <person name="Maumus F."/>
            <person name="James G.V."/>
            <person name="Nordstroem K.J."/>
            <person name="Becker C."/>
            <person name="Warthmann N."/>
            <person name="Chica C."/>
            <person name="Szarzynska B."/>
            <person name="Zytnicki M."/>
            <person name="Albani M.C."/>
            <person name="Kiefer C."/>
            <person name="Bergonzi S."/>
            <person name="Castaings L."/>
            <person name="Mateos J.L."/>
            <person name="Berns M.C."/>
            <person name="Bujdoso N."/>
            <person name="Piofczyk T."/>
            <person name="de Lorenzo L."/>
            <person name="Barrero-Sicilia C."/>
            <person name="Mateos I."/>
            <person name="Piednoel M."/>
            <person name="Hagmann J."/>
            <person name="Chen-Min-Tao R."/>
            <person name="Iglesias-Fernandez R."/>
            <person name="Schuster S.C."/>
            <person name="Alonso-Blanco C."/>
            <person name="Roudier F."/>
            <person name="Carbonero P."/>
            <person name="Paz-Ares J."/>
            <person name="Davis S.J."/>
            <person name="Pecinka A."/>
            <person name="Quesneville H."/>
            <person name="Colot V."/>
            <person name="Lysak M.A."/>
            <person name="Weigel D."/>
            <person name="Coupland G."/>
            <person name="Schneeberger K."/>
        </authorList>
    </citation>
    <scope>NUCLEOTIDE SEQUENCE [LARGE SCALE GENOMIC DNA]</scope>
    <source>
        <strain evidence="4">cv. Pajares</strain>
    </source>
</reference>
<organism evidence="3 4">
    <name type="scientific">Arabis alpina</name>
    <name type="common">Alpine rock-cress</name>
    <dbReference type="NCBI Taxonomy" id="50452"/>
    <lineage>
        <taxon>Eukaryota</taxon>
        <taxon>Viridiplantae</taxon>
        <taxon>Streptophyta</taxon>
        <taxon>Embryophyta</taxon>
        <taxon>Tracheophyta</taxon>
        <taxon>Spermatophyta</taxon>
        <taxon>Magnoliopsida</taxon>
        <taxon>eudicotyledons</taxon>
        <taxon>Gunneridae</taxon>
        <taxon>Pentapetalae</taxon>
        <taxon>rosids</taxon>
        <taxon>malvids</taxon>
        <taxon>Brassicales</taxon>
        <taxon>Brassicaceae</taxon>
        <taxon>Arabideae</taxon>
        <taxon>Arabis</taxon>
    </lineage>
</organism>
<dbReference type="GO" id="GO:0005634">
    <property type="term" value="C:nucleus"/>
    <property type="evidence" value="ECO:0007669"/>
    <property type="project" value="TreeGrafter"/>
</dbReference>
<sequence>MSAGGSPCGACKFLRRKCVAECIFAPYFDSEEGAAHFTAVHKVFGASNAAKLLSTVPASQRLDAVVTLSYEAFARLSDPVYGCVGHIFALQHQVMNLQAELAYFQTHLSALQRIPPPNPQKNSPPEAASSSNVSLIAYFDDNNNNNNNNRSNVSMSQQQEDIKVSAESLDFSSLLGLEDPADEDGDLNALAREFLSKYLNGGKCRESPPSI</sequence>
<dbReference type="AlphaFoldDB" id="A0A087GL51"/>
<keyword evidence="4" id="KW-1185">Reference proteome</keyword>
<proteinExistence type="inferred from homology"/>
<protein>
    <recommendedName>
        <fullName evidence="2">LOB domain-containing protein</fullName>
    </recommendedName>
</protein>
<gene>
    <name evidence="3" type="ordered locus">AALP_Aa6g003300</name>
</gene>
<evidence type="ECO:0000259" key="2">
    <source>
        <dbReference type="PROSITE" id="PS50891"/>
    </source>
</evidence>
<evidence type="ECO:0000313" key="4">
    <source>
        <dbReference type="Proteomes" id="UP000029120"/>
    </source>
</evidence>
<dbReference type="PANTHER" id="PTHR31529:SF47">
    <property type="entry name" value="LOB DOMAIN-CONTAINING PROTEIN 31"/>
    <property type="match status" value="1"/>
</dbReference>
<dbReference type="Gramene" id="KFK30603">
    <property type="protein sequence ID" value="KFK30603"/>
    <property type="gene ID" value="AALP_AA6G003300"/>
</dbReference>
<name>A0A087GL51_ARAAL</name>
<evidence type="ECO:0000313" key="3">
    <source>
        <dbReference type="EMBL" id="KFK30603.1"/>
    </source>
</evidence>
<dbReference type="OMA" id="SHFTAVH"/>
<dbReference type="OrthoDB" id="1903788at2759"/>
<dbReference type="PANTHER" id="PTHR31529">
    <property type="entry name" value="LOB DOMAIN CONTAINING PROTEIN"/>
    <property type="match status" value="1"/>
</dbReference>
<feature type="domain" description="LOB" evidence="2">
    <location>
        <begin position="6"/>
        <end position="108"/>
    </location>
</feature>
<dbReference type="Proteomes" id="UP000029120">
    <property type="component" value="Chromosome 6"/>
</dbReference>
<dbReference type="Pfam" id="PF03195">
    <property type="entry name" value="LOB"/>
    <property type="match status" value="1"/>
</dbReference>
<dbReference type="EMBL" id="CM002874">
    <property type="protein sequence ID" value="KFK30603.1"/>
    <property type="molecule type" value="Genomic_DNA"/>
</dbReference>
<comment type="similarity">
    <text evidence="1">Belongs to the LOB domain-containing protein family.</text>
</comment>
<accession>A0A087GL51</accession>
<evidence type="ECO:0000256" key="1">
    <source>
        <dbReference type="ARBA" id="ARBA00005474"/>
    </source>
</evidence>
<dbReference type="eggNOG" id="ENOG502RXJX">
    <property type="taxonomic scope" value="Eukaryota"/>
</dbReference>
<dbReference type="GO" id="GO:0009755">
    <property type="term" value="P:hormone-mediated signaling pathway"/>
    <property type="evidence" value="ECO:0007669"/>
    <property type="project" value="TreeGrafter"/>
</dbReference>
<dbReference type="PROSITE" id="PS50891">
    <property type="entry name" value="LOB"/>
    <property type="match status" value="1"/>
</dbReference>
<dbReference type="InterPro" id="IPR004883">
    <property type="entry name" value="LOB"/>
</dbReference>
<dbReference type="GO" id="GO:0045893">
    <property type="term" value="P:positive regulation of DNA-templated transcription"/>
    <property type="evidence" value="ECO:0007669"/>
    <property type="project" value="TreeGrafter"/>
</dbReference>